<gene>
    <name evidence="2" type="ORF">PRCB_01495</name>
    <name evidence="1" type="ORF">QU24_11100</name>
</gene>
<evidence type="ECO:0000313" key="2">
    <source>
        <dbReference type="EMBL" id="PJZ07366.1"/>
    </source>
</evidence>
<sequence>MPAINKRIQLECILDDMDDAQVEIVQLKMVIGLIIAKLPPEKRQEILQELRSFGLGNSAQEFTQFVVE</sequence>
<dbReference type="Proteomes" id="UP000030853">
    <property type="component" value="Unassembled WGS sequence"/>
</dbReference>
<reference evidence="1 3" key="1">
    <citation type="submission" date="2014-11" db="EMBL/GenBank/DDBJ databases">
        <title>Genome sequencing of Pantoea rodasii ND03.</title>
        <authorList>
            <person name="Muhamad Yunos N.Y."/>
            <person name="Chan K.-G."/>
        </authorList>
    </citation>
    <scope>NUCLEOTIDE SEQUENCE [LARGE SCALE GENOMIC DNA]</scope>
    <source>
        <strain evidence="1 3">ND03</strain>
    </source>
</reference>
<dbReference type="OrthoDB" id="9868976at2"/>
<dbReference type="RefSeq" id="WP_039330924.1">
    <property type="nucleotide sequence ID" value="NZ_JTJJ01000038.1"/>
</dbReference>
<evidence type="ECO:0000313" key="1">
    <source>
        <dbReference type="EMBL" id="KHJ67958.1"/>
    </source>
</evidence>
<dbReference type="AlphaFoldDB" id="A0A0B1R4I3"/>
<proteinExistence type="predicted"/>
<protein>
    <submittedName>
        <fullName evidence="1">Uncharacterized protein</fullName>
    </submittedName>
</protein>
<keyword evidence="4" id="KW-1185">Reference proteome</keyword>
<evidence type="ECO:0000313" key="3">
    <source>
        <dbReference type="Proteomes" id="UP000030853"/>
    </source>
</evidence>
<dbReference type="Proteomes" id="UP000232062">
    <property type="component" value="Unassembled WGS sequence"/>
</dbReference>
<organism evidence="1 3">
    <name type="scientific">Pantoea rodasii</name>
    <dbReference type="NCBI Taxonomy" id="1076549"/>
    <lineage>
        <taxon>Bacteria</taxon>
        <taxon>Pseudomonadati</taxon>
        <taxon>Pseudomonadota</taxon>
        <taxon>Gammaproteobacteria</taxon>
        <taxon>Enterobacterales</taxon>
        <taxon>Erwiniaceae</taxon>
        <taxon>Pantoea</taxon>
    </lineage>
</organism>
<dbReference type="EMBL" id="JTJJ01000038">
    <property type="protein sequence ID" value="KHJ67958.1"/>
    <property type="molecule type" value="Genomic_DNA"/>
</dbReference>
<comment type="caution">
    <text evidence="1">The sequence shown here is derived from an EMBL/GenBank/DDBJ whole genome shotgun (WGS) entry which is preliminary data.</text>
</comment>
<evidence type="ECO:0000313" key="4">
    <source>
        <dbReference type="Proteomes" id="UP000232062"/>
    </source>
</evidence>
<name>A0A0B1R4I3_9GAMM</name>
<dbReference type="EMBL" id="PIQI01000003">
    <property type="protein sequence ID" value="PJZ07366.1"/>
    <property type="molecule type" value="Genomic_DNA"/>
</dbReference>
<accession>A0A0B1R4I3</accession>
<dbReference type="STRING" id="1076549.HA45_10390"/>
<reference evidence="2 4" key="2">
    <citation type="submission" date="2017-11" db="EMBL/GenBank/DDBJ databases">
        <title>The genome sequence of Pantoea rodasii DSM 26611.</title>
        <authorList>
            <person name="Gao J."/>
            <person name="Mao X."/>
            <person name="Sun J."/>
        </authorList>
    </citation>
    <scope>NUCLEOTIDE SEQUENCE [LARGE SCALE GENOMIC DNA]</scope>
    <source>
        <strain evidence="2 4">DSM 26611</strain>
    </source>
</reference>